<evidence type="ECO:0000313" key="2">
    <source>
        <dbReference type="EMBL" id="RXH81398.1"/>
    </source>
</evidence>
<dbReference type="AlphaFoldDB" id="A0A498ICH0"/>
<feature type="region of interest" description="Disordered" evidence="1">
    <location>
        <begin position="28"/>
        <end position="81"/>
    </location>
</feature>
<gene>
    <name evidence="2" type="ORF">DVH24_034819</name>
</gene>
<evidence type="ECO:0000313" key="3">
    <source>
        <dbReference type="Proteomes" id="UP000290289"/>
    </source>
</evidence>
<reference evidence="2 3" key="1">
    <citation type="submission" date="2018-10" db="EMBL/GenBank/DDBJ databases">
        <title>A high-quality apple genome assembly.</title>
        <authorList>
            <person name="Hu J."/>
        </authorList>
    </citation>
    <scope>NUCLEOTIDE SEQUENCE [LARGE SCALE GENOMIC DNA]</scope>
    <source>
        <strain evidence="3">cv. HFTH1</strain>
        <tissue evidence="2">Young leaf</tissue>
    </source>
</reference>
<keyword evidence="3" id="KW-1185">Reference proteome</keyword>
<accession>A0A498ICH0</accession>
<proteinExistence type="predicted"/>
<protein>
    <submittedName>
        <fullName evidence="2">Uncharacterized protein</fullName>
    </submittedName>
</protein>
<organism evidence="2 3">
    <name type="scientific">Malus domestica</name>
    <name type="common">Apple</name>
    <name type="synonym">Pyrus malus</name>
    <dbReference type="NCBI Taxonomy" id="3750"/>
    <lineage>
        <taxon>Eukaryota</taxon>
        <taxon>Viridiplantae</taxon>
        <taxon>Streptophyta</taxon>
        <taxon>Embryophyta</taxon>
        <taxon>Tracheophyta</taxon>
        <taxon>Spermatophyta</taxon>
        <taxon>Magnoliopsida</taxon>
        <taxon>eudicotyledons</taxon>
        <taxon>Gunneridae</taxon>
        <taxon>Pentapetalae</taxon>
        <taxon>rosids</taxon>
        <taxon>fabids</taxon>
        <taxon>Rosales</taxon>
        <taxon>Rosaceae</taxon>
        <taxon>Amygdaloideae</taxon>
        <taxon>Maleae</taxon>
        <taxon>Malus</taxon>
    </lineage>
</organism>
<feature type="compositionally biased region" description="Low complexity" evidence="1">
    <location>
        <begin position="53"/>
        <end position="67"/>
    </location>
</feature>
<comment type="caution">
    <text evidence="2">The sequence shown here is derived from an EMBL/GenBank/DDBJ whole genome shotgun (WGS) entry which is preliminary data.</text>
</comment>
<evidence type="ECO:0000256" key="1">
    <source>
        <dbReference type="SAM" id="MobiDB-lite"/>
    </source>
</evidence>
<name>A0A498ICH0_MALDO</name>
<dbReference type="Proteomes" id="UP000290289">
    <property type="component" value="Chromosome 12"/>
</dbReference>
<sequence length="81" mass="9005">MTTVSYNQIQTSAAKEVVGERRKARYIEDTETAEGVQHSRETDEITPNSEMDSFAFSSFNSSNFHHSQATDGTNLNNAQTS</sequence>
<dbReference type="EMBL" id="RDQH01000338">
    <property type="protein sequence ID" value="RXH81398.1"/>
    <property type="molecule type" value="Genomic_DNA"/>
</dbReference>
<feature type="compositionally biased region" description="Polar residues" evidence="1">
    <location>
        <begin position="69"/>
        <end position="81"/>
    </location>
</feature>